<dbReference type="Gene3D" id="3.30.110.10">
    <property type="entry name" value="Translation initiation factor 3 (IF-3), C-terminal domain"/>
    <property type="match status" value="1"/>
</dbReference>
<evidence type="ECO:0000256" key="4">
    <source>
        <dbReference type="SAM" id="MobiDB-lite"/>
    </source>
</evidence>
<dbReference type="InterPro" id="IPR036787">
    <property type="entry name" value="T_IF-3_N_sf"/>
</dbReference>
<accession>A0A5N6TTE6</accession>
<feature type="region of interest" description="Disordered" evidence="4">
    <location>
        <begin position="43"/>
        <end position="64"/>
    </location>
</feature>
<sequence>MKHMRQLIFATQAFRRIFLPPVQVSKFQPFRHTSLPSITQSRFISRSRRPSKQDQQKEQQARQIRDEEIKSEFIQLVNEDGGLNPPVTLEDALMMIQRPDNFILQVSPGSRFRPPVCKIVNRFEMREHERAKAKAAHVNRSALKQIELNWAIDAHDLSHRLKQLIGFLEKGRKVEIILTKKRGKRAPNVEEVKHVMDSVLQATKEADAMQVKPMEGEPGKHVVLVVKKKDQQ</sequence>
<gene>
    <name evidence="7" type="ORF">BDV25DRAFT_156400</name>
</gene>
<dbReference type="Pfam" id="PF00707">
    <property type="entry name" value="IF3_C"/>
    <property type="match status" value="1"/>
</dbReference>
<keyword evidence="3" id="KW-0648">Protein biosynthesis</keyword>
<evidence type="ECO:0000256" key="3">
    <source>
        <dbReference type="ARBA" id="ARBA00022917"/>
    </source>
</evidence>
<dbReference type="OrthoDB" id="21573at2759"/>
<dbReference type="AlphaFoldDB" id="A0A5N6TTE6"/>
<dbReference type="GO" id="GO:0005739">
    <property type="term" value="C:mitochondrion"/>
    <property type="evidence" value="ECO:0007669"/>
    <property type="project" value="TreeGrafter"/>
</dbReference>
<evidence type="ECO:0000256" key="2">
    <source>
        <dbReference type="ARBA" id="ARBA00022540"/>
    </source>
</evidence>
<comment type="similarity">
    <text evidence="1">Belongs to the IF-3 family.</text>
</comment>
<dbReference type="PANTHER" id="PTHR10938:SF0">
    <property type="entry name" value="TRANSLATION INITIATION FACTOR IF-3, MITOCHONDRIAL"/>
    <property type="match status" value="1"/>
</dbReference>
<dbReference type="SUPFAM" id="SSF55200">
    <property type="entry name" value="Translation initiation factor IF3, C-terminal domain"/>
    <property type="match status" value="1"/>
</dbReference>
<keyword evidence="2 7" id="KW-0396">Initiation factor</keyword>
<dbReference type="Gene3D" id="3.10.20.80">
    <property type="entry name" value="Translation initiation factor 3 (IF-3), N-terminal domain"/>
    <property type="match status" value="1"/>
</dbReference>
<reference evidence="7 8" key="1">
    <citation type="submission" date="2019-04" db="EMBL/GenBank/DDBJ databases">
        <title>Friends and foes A comparative genomics study of 23 Aspergillus species from section Flavi.</title>
        <authorList>
            <consortium name="DOE Joint Genome Institute"/>
            <person name="Kjaerbolling I."/>
            <person name="Vesth T."/>
            <person name="Frisvad J.C."/>
            <person name="Nybo J.L."/>
            <person name="Theobald S."/>
            <person name="Kildgaard S."/>
            <person name="Isbrandt T."/>
            <person name="Kuo A."/>
            <person name="Sato A."/>
            <person name="Lyhne E.K."/>
            <person name="Kogle M.E."/>
            <person name="Wiebenga A."/>
            <person name="Kun R.S."/>
            <person name="Lubbers R.J."/>
            <person name="Makela M.R."/>
            <person name="Barry K."/>
            <person name="Chovatia M."/>
            <person name="Clum A."/>
            <person name="Daum C."/>
            <person name="Haridas S."/>
            <person name="He G."/>
            <person name="LaButti K."/>
            <person name="Lipzen A."/>
            <person name="Mondo S."/>
            <person name="Riley R."/>
            <person name="Salamov A."/>
            <person name="Simmons B.A."/>
            <person name="Magnuson J.K."/>
            <person name="Henrissat B."/>
            <person name="Mortensen U.H."/>
            <person name="Larsen T.O."/>
            <person name="Devries R.P."/>
            <person name="Grigoriev I.V."/>
            <person name="Machida M."/>
            <person name="Baker S.E."/>
            <person name="Andersen M.R."/>
        </authorList>
    </citation>
    <scope>NUCLEOTIDE SEQUENCE [LARGE SCALE GENOMIC DNA]</scope>
    <source>
        <strain evidence="7 8">IBT 18842</strain>
    </source>
</reference>
<dbReference type="Pfam" id="PF05198">
    <property type="entry name" value="IF3_N"/>
    <property type="match status" value="1"/>
</dbReference>
<evidence type="ECO:0000256" key="1">
    <source>
        <dbReference type="ARBA" id="ARBA00005439"/>
    </source>
</evidence>
<dbReference type="InterPro" id="IPR019814">
    <property type="entry name" value="Translation_initiation_fac_3_N"/>
</dbReference>
<evidence type="ECO:0000313" key="7">
    <source>
        <dbReference type="EMBL" id="KAE8149399.1"/>
    </source>
</evidence>
<dbReference type="InterPro" id="IPR019815">
    <property type="entry name" value="Translation_initiation_fac_3_C"/>
</dbReference>
<name>A0A5N6TTE6_ASPAV</name>
<dbReference type="GO" id="GO:0043022">
    <property type="term" value="F:ribosome binding"/>
    <property type="evidence" value="ECO:0007669"/>
    <property type="project" value="TreeGrafter"/>
</dbReference>
<dbReference type="GO" id="GO:0003743">
    <property type="term" value="F:translation initiation factor activity"/>
    <property type="evidence" value="ECO:0007669"/>
    <property type="project" value="UniProtKB-KW"/>
</dbReference>
<protein>
    <submittedName>
        <fullName evidence="7">Translation initiation factor IF-3, C-terminal domain-containing protein</fullName>
    </submittedName>
</protein>
<feature type="compositionally biased region" description="Basic and acidic residues" evidence="4">
    <location>
        <begin position="51"/>
        <end position="64"/>
    </location>
</feature>
<dbReference type="GO" id="GO:0070124">
    <property type="term" value="P:mitochondrial translational initiation"/>
    <property type="evidence" value="ECO:0007669"/>
    <property type="project" value="TreeGrafter"/>
</dbReference>
<feature type="domain" description="Translation initiation factor 3 C-terminal" evidence="5">
    <location>
        <begin position="143"/>
        <end position="227"/>
    </location>
</feature>
<dbReference type="EMBL" id="ML742124">
    <property type="protein sequence ID" value="KAE8149399.1"/>
    <property type="molecule type" value="Genomic_DNA"/>
</dbReference>
<dbReference type="GO" id="GO:0032790">
    <property type="term" value="P:ribosome disassembly"/>
    <property type="evidence" value="ECO:0007669"/>
    <property type="project" value="TreeGrafter"/>
</dbReference>
<organism evidence="7 8">
    <name type="scientific">Aspergillus avenaceus</name>
    <dbReference type="NCBI Taxonomy" id="36643"/>
    <lineage>
        <taxon>Eukaryota</taxon>
        <taxon>Fungi</taxon>
        <taxon>Dikarya</taxon>
        <taxon>Ascomycota</taxon>
        <taxon>Pezizomycotina</taxon>
        <taxon>Eurotiomycetes</taxon>
        <taxon>Eurotiomycetidae</taxon>
        <taxon>Eurotiales</taxon>
        <taxon>Aspergillaceae</taxon>
        <taxon>Aspergillus</taxon>
        <taxon>Aspergillus subgen. Circumdati</taxon>
    </lineage>
</organism>
<keyword evidence="8" id="KW-1185">Reference proteome</keyword>
<dbReference type="PANTHER" id="PTHR10938">
    <property type="entry name" value="TRANSLATION INITIATION FACTOR IF-3"/>
    <property type="match status" value="1"/>
</dbReference>
<dbReference type="SUPFAM" id="SSF54364">
    <property type="entry name" value="Translation initiation factor IF3, N-terminal domain"/>
    <property type="match status" value="1"/>
</dbReference>
<evidence type="ECO:0000259" key="5">
    <source>
        <dbReference type="Pfam" id="PF00707"/>
    </source>
</evidence>
<dbReference type="InterPro" id="IPR001288">
    <property type="entry name" value="Translation_initiation_fac_3"/>
</dbReference>
<evidence type="ECO:0000313" key="8">
    <source>
        <dbReference type="Proteomes" id="UP000325780"/>
    </source>
</evidence>
<evidence type="ECO:0000259" key="6">
    <source>
        <dbReference type="Pfam" id="PF05198"/>
    </source>
</evidence>
<dbReference type="Proteomes" id="UP000325780">
    <property type="component" value="Unassembled WGS sequence"/>
</dbReference>
<feature type="domain" description="Translation initiation factor 3 N-terminal" evidence="6">
    <location>
        <begin position="66"/>
        <end position="135"/>
    </location>
</feature>
<proteinExistence type="inferred from homology"/>
<dbReference type="InterPro" id="IPR036788">
    <property type="entry name" value="T_IF-3_C_sf"/>
</dbReference>